<keyword evidence="3" id="KW-1185">Reference proteome</keyword>
<accession>A0A8K0SFQ5</accession>
<evidence type="ECO:0000313" key="2">
    <source>
        <dbReference type="EMBL" id="KAH7308085.1"/>
    </source>
</evidence>
<dbReference type="Proteomes" id="UP000813444">
    <property type="component" value="Unassembled WGS sequence"/>
</dbReference>
<keyword evidence="1" id="KW-0732">Signal</keyword>
<proteinExistence type="predicted"/>
<evidence type="ECO:0000313" key="3">
    <source>
        <dbReference type="Proteomes" id="UP000813444"/>
    </source>
</evidence>
<feature type="chain" id="PRO_5035419522" description="Secreted protein" evidence="1">
    <location>
        <begin position="19"/>
        <end position="81"/>
    </location>
</feature>
<reference evidence="2" key="1">
    <citation type="journal article" date="2021" name="Nat. Commun.">
        <title>Genetic determinants of endophytism in the Arabidopsis root mycobiome.</title>
        <authorList>
            <person name="Mesny F."/>
            <person name="Miyauchi S."/>
            <person name="Thiergart T."/>
            <person name="Pickel B."/>
            <person name="Atanasova L."/>
            <person name="Karlsson M."/>
            <person name="Huettel B."/>
            <person name="Barry K.W."/>
            <person name="Haridas S."/>
            <person name="Chen C."/>
            <person name="Bauer D."/>
            <person name="Andreopoulos W."/>
            <person name="Pangilinan J."/>
            <person name="LaButti K."/>
            <person name="Riley R."/>
            <person name="Lipzen A."/>
            <person name="Clum A."/>
            <person name="Drula E."/>
            <person name="Henrissat B."/>
            <person name="Kohler A."/>
            <person name="Grigoriev I.V."/>
            <person name="Martin F.M."/>
            <person name="Hacquard S."/>
        </authorList>
    </citation>
    <scope>NUCLEOTIDE SEQUENCE</scope>
    <source>
        <strain evidence="2">MPI-CAGE-CH-0235</strain>
    </source>
</reference>
<feature type="signal peptide" evidence="1">
    <location>
        <begin position="1"/>
        <end position="18"/>
    </location>
</feature>
<name>A0A8K0SFQ5_9HYPO</name>
<sequence length="81" mass="9550">MAMFLIVISWLASDSWRGQMVASHTLHSPPSRSKTITRYCRWLAIRGCGSRFMVHGPWFVYQPRHSHRQSYDRTITFNTHV</sequence>
<dbReference type="EMBL" id="JAGPNK010000016">
    <property type="protein sequence ID" value="KAH7308085.1"/>
    <property type="molecule type" value="Genomic_DNA"/>
</dbReference>
<evidence type="ECO:0008006" key="4">
    <source>
        <dbReference type="Google" id="ProtNLM"/>
    </source>
</evidence>
<organism evidence="2 3">
    <name type="scientific">Stachybotrys elegans</name>
    <dbReference type="NCBI Taxonomy" id="80388"/>
    <lineage>
        <taxon>Eukaryota</taxon>
        <taxon>Fungi</taxon>
        <taxon>Dikarya</taxon>
        <taxon>Ascomycota</taxon>
        <taxon>Pezizomycotina</taxon>
        <taxon>Sordariomycetes</taxon>
        <taxon>Hypocreomycetidae</taxon>
        <taxon>Hypocreales</taxon>
        <taxon>Stachybotryaceae</taxon>
        <taxon>Stachybotrys</taxon>
    </lineage>
</organism>
<evidence type="ECO:0000256" key="1">
    <source>
        <dbReference type="SAM" id="SignalP"/>
    </source>
</evidence>
<comment type="caution">
    <text evidence="2">The sequence shown here is derived from an EMBL/GenBank/DDBJ whole genome shotgun (WGS) entry which is preliminary data.</text>
</comment>
<protein>
    <recommendedName>
        <fullName evidence="4">Secreted protein</fullName>
    </recommendedName>
</protein>
<dbReference type="AlphaFoldDB" id="A0A8K0SFQ5"/>
<gene>
    <name evidence="2" type="ORF">B0I35DRAFT_103705</name>
</gene>